<comment type="caution">
    <text evidence="2">The sequence shown here is derived from an EMBL/GenBank/DDBJ whole genome shotgun (WGS) entry which is preliminary data.</text>
</comment>
<feature type="chain" id="PRO_5047251587" evidence="1">
    <location>
        <begin position="24"/>
        <end position="152"/>
    </location>
</feature>
<protein>
    <submittedName>
        <fullName evidence="2">DUF1307 domain-containing protein</fullName>
    </submittedName>
</protein>
<sequence>MKKIFSLLTVMMAFILLTGFTSGKDDLKEKVFVGEVDGMEIELTYYYKGDQVLKQKTVNKLTYESLGVEDEEGAREILDPISETMQDTEGLKEKLDYKDDHVIETVELDFEKGDINELAEVANLETEGDLDEGISMKKSEEFLLEQGFKEKK</sequence>
<evidence type="ECO:0000256" key="1">
    <source>
        <dbReference type="SAM" id="SignalP"/>
    </source>
</evidence>
<organism evidence="2 3">
    <name type="scientific">Facklamia lactis</name>
    <dbReference type="NCBI Taxonomy" id="2749967"/>
    <lineage>
        <taxon>Bacteria</taxon>
        <taxon>Bacillati</taxon>
        <taxon>Bacillota</taxon>
        <taxon>Bacilli</taxon>
        <taxon>Lactobacillales</taxon>
        <taxon>Aerococcaceae</taxon>
        <taxon>Facklamia</taxon>
    </lineage>
</organism>
<dbReference type="PIRSF" id="PIRSF006187">
    <property type="entry name" value="DUF1307"/>
    <property type="match status" value="1"/>
</dbReference>
<evidence type="ECO:0000313" key="3">
    <source>
        <dbReference type="Proteomes" id="UP000721415"/>
    </source>
</evidence>
<name>A0ABS0LS67_9LACT</name>
<dbReference type="Gene3D" id="3.30.1830.10">
    <property type="entry name" value="YehR-like"/>
    <property type="match status" value="1"/>
</dbReference>
<feature type="signal peptide" evidence="1">
    <location>
        <begin position="1"/>
        <end position="23"/>
    </location>
</feature>
<accession>A0ABS0LS67</accession>
<dbReference type="Proteomes" id="UP000721415">
    <property type="component" value="Unassembled WGS sequence"/>
</dbReference>
<keyword evidence="3" id="KW-1185">Reference proteome</keyword>
<dbReference type="Pfam" id="PF06998">
    <property type="entry name" value="DUF1307"/>
    <property type="match status" value="1"/>
</dbReference>
<dbReference type="SUPFAM" id="SSF160704">
    <property type="entry name" value="YehR-like"/>
    <property type="match status" value="1"/>
</dbReference>
<dbReference type="RefSeq" id="WP_197115918.1">
    <property type="nucleotide sequence ID" value="NZ_JACBXQ010000005.1"/>
</dbReference>
<reference evidence="2 3" key="1">
    <citation type="submission" date="2020-07" db="EMBL/GenBank/DDBJ databases">
        <title>Facklamia lactis sp. nov., isolated from raw milk.</title>
        <authorList>
            <person name="Doll E.V."/>
            <person name="Huptas C."/>
            <person name="Staib L."/>
            <person name="Wenning M."/>
            <person name="Scherer S."/>
        </authorList>
    </citation>
    <scope>NUCLEOTIDE SEQUENCE [LARGE SCALE GENOMIC DNA]</scope>
    <source>
        <strain evidence="2 3">DSM 111018</strain>
    </source>
</reference>
<gene>
    <name evidence="2" type="ORF">HZY91_08905</name>
</gene>
<dbReference type="InterPro" id="IPR009736">
    <property type="entry name" value="DUF1307"/>
</dbReference>
<keyword evidence="1" id="KW-0732">Signal</keyword>
<evidence type="ECO:0000313" key="2">
    <source>
        <dbReference type="EMBL" id="MBG9987005.1"/>
    </source>
</evidence>
<dbReference type="InterPro" id="IPR036699">
    <property type="entry name" value="YehR-like_sf"/>
</dbReference>
<dbReference type="EMBL" id="JACBXQ010000005">
    <property type="protein sequence ID" value="MBG9987005.1"/>
    <property type="molecule type" value="Genomic_DNA"/>
</dbReference>
<proteinExistence type="predicted"/>